<dbReference type="GO" id="GO:0019005">
    <property type="term" value="C:SCF ubiquitin ligase complex"/>
    <property type="evidence" value="ECO:0007669"/>
    <property type="project" value="TreeGrafter"/>
</dbReference>
<gene>
    <name evidence="1" type="ORF">BD310DRAFT_969250</name>
</gene>
<evidence type="ECO:0008006" key="3">
    <source>
        <dbReference type="Google" id="ProtNLM"/>
    </source>
</evidence>
<dbReference type="SUPFAM" id="SSF52047">
    <property type="entry name" value="RNI-like"/>
    <property type="match status" value="1"/>
</dbReference>
<dbReference type="GO" id="GO:0031146">
    <property type="term" value="P:SCF-dependent proteasomal ubiquitin-dependent protein catabolic process"/>
    <property type="evidence" value="ECO:0007669"/>
    <property type="project" value="TreeGrafter"/>
</dbReference>
<organism evidence="1 2">
    <name type="scientific">Dichomitus squalens</name>
    <dbReference type="NCBI Taxonomy" id="114155"/>
    <lineage>
        <taxon>Eukaryota</taxon>
        <taxon>Fungi</taxon>
        <taxon>Dikarya</taxon>
        <taxon>Basidiomycota</taxon>
        <taxon>Agaricomycotina</taxon>
        <taxon>Agaricomycetes</taxon>
        <taxon>Polyporales</taxon>
        <taxon>Polyporaceae</taxon>
        <taxon>Dichomitus</taxon>
    </lineage>
</organism>
<dbReference type="InterPro" id="IPR032675">
    <property type="entry name" value="LRR_dom_sf"/>
</dbReference>
<protein>
    <recommendedName>
        <fullName evidence="3">F-box domain-containing protein</fullName>
    </recommendedName>
</protein>
<proteinExistence type="predicted"/>
<name>A0A4Q9PMU1_9APHY</name>
<dbReference type="EMBL" id="ML145168">
    <property type="protein sequence ID" value="TBU55475.1"/>
    <property type="molecule type" value="Genomic_DNA"/>
</dbReference>
<keyword evidence="2" id="KW-1185">Reference proteome</keyword>
<sequence>MGISPSSHSVLVPTPANLHLRSYWHRRHTSPLSVDQHAHPVLFCYDVLVEVFNSLDLKNRLDLATCARSVRVVRHKFHRRQDAWDLFLHYGSQIRALRRSDYDWRDDPAVVRRAETELINSLIRRNHGHTFLPSLRSAEWDEYPETRGALFPLVPPSLSTLDLTLHSSMRQKDIESFMLQLSGAIHGIHTLRLTTAQNVSVVGLAYPPHLRHLSLDPYRISVDPAELQTLLSHLRLESLSVHISECHSWSAPVQLGKTLRKLRIEGGCLDLTAFIFHAYAPNLCELELSTKGAIDQMLYEPAVHRQLSAALAGNSRLVRTLRSLTLEYSTHSSPLLLGKTGPPVILFSDVLEPLVPGLASSLETLAVKFYHEAAILTDDEVLCLAQACPTLKHLTLSLGARERELTVPTKLPTIAALHHIAQCCPLLTSLDIGVDEDETKPISPSWVADHPLRVLRLAVRSFMSRACDRLDLEHQVYKIFPAHFRDQDIAFVVSPSNGHISSSCEVADHFKKHSIGLFGSIP</sequence>
<reference evidence="1 2" key="1">
    <citation type="submission" date="2019-01" db="EMBL/GenBank/DDBJ databases">
        <title>Draft genome sequences of three monokaryotic isolates of the white-rot basidiomycete fungus Dichomitus squalens.</title>
        <authorList>
            <consortium name="DOE Joint Genome Institute"/>
            <person name="Lopez S.C."/>
            <person name="Andreopoulos B."/>
            <person name="Pangilinan J."/>
            <person name="Lipzen A."/>
            <person name="Riley R."/>
            <person name="Ahrendt S."/>
            <person name="Ng V."/>
            <person name="Barry K."/>
            <person name="Daum C."/>
            <person name="Grigoriev I.V."/>
            <person name="Hilden K.S."/>
            <person name="Makela M.R."/>
            <person name="de Vries R.P."/>
        </authorList>
    </citation>
    <scope>NUCLEOTIDE SEQUENCE [LARGE SCALE GENOMIC DNA]</scope>
    <source>
        <strain evidence="1 2">CBS 464.89</strain>
    </source>
</reference>
<evidence type="ECO:0000313" key="2">
    <source>
        <dbReference type="Proteomes" id="UP000292082"/>
    </source>
</evidence>
<dbReference type="PANTHER" id="PTHR13318:SF190">
    <property type="entry name" value="PARTNER OF PAIRED, ISOFORM B"/>
    <property type="match status" value="1"/>
</dbReference>
<dbReference type="Gene3D" id="3.80.10.10">
    <property type="entry name" value="Ribonuclease Inhibitor"/>
    <property type="match status" value="1"/>
</dbReference>
<evidence type="ECO:0000313" key="1">
    <source>
        <dbReference type="EMBL" id="TBU55475.1"/>
    </source>
</evidence>
<accession>A0A4Q9PMU1</accession>
<dbReference type="AlphaFoldDB" id="A0A4Q9PMU1"/>
<dbReference type="PANTHER" id="PTHR13318">
    <property type="entry name" value="PARTNER OF PAIRED, ISOFORM B-RELATED"/>
    <property type="match status" value="1"/>
</dbReference>
<dbReference type="Proteomes" id="UP000292082">
    <property type="component" value="Unassembled WGS sequence"/>
</dbReference>